<dbReference type="AlphaFoldDB" id="A0A919IM65"/>
<dbReference type="EMBL" id="BOMH01000036">
    <property type="protein sequence ID" value="GID66872.1"/>
    <property type="molecule type" value="Genomic_DNA"/>
</dbReference>
<comment type="caution">
    <text evidence="1">The sequence shown here is derived from an EMBL/GenBank/DDBJ whole genome shotgun (WGS) entry which is preliminary data.</text>
</comment>
<dbReference type="RefSeq" id="WP_203743957.1">
    <property type="nucleotide sequence ID" value="NZ_BAAAUC010000001.1"/>
</dbReference>
<gene>
    <name evidence="1" type="ORF">Acy02nite_47530</name>
</gene>
<sequence length="81" mass="9235">MTPYPRRTERLIFQRYAGGKWVAWKSGTYKLSSAGKYTYTLTGTHKTGVKYRVSAAYLTGTSGDRANYTTNGAWKYFIFSK</sequence>
<evidence type="ECO:0000313" key="1">
    <source>
        <dbReference type="EMBL" id="GID66872.1"/>
    </source>
</evidence>
<evidence type="ECO:0000313" key="2">
    <source>
        <dbReference type="Proteomes" id="UP000619479"/>
    </source>
</evidence>
<protein>
    <submittedName>
        <fullName evidence="1">Uncharacterized protein</fullName>
    </submittedName>
</protein>
<accession>A0A919IM65</accession>
<reference evidence="1" key="1">
    <citation type="submission" date="2021-01" db="EMBL/GenBank/DDBJ databases">
        <title>Whole genome shotgun sequence of Actinoplanes cyaneus NBRC 14990.</title>
        <authorList>
            <person name="Komaki H."/>
            <person name="Tamura T."/>
        </authorList>
    </citation>
    <scope>NUCLEOTIDE SEQUENCE</scope>
    <source>
        <strain evidence="1">NBRC 14990</strain>
    </source>
</reference>
<proteinExistence type="predicted"/>
<dbReference type="Proteomes" id="UP000619479">
    <property type="component" value="Unassembled WGS sequence"/>
</dbReference>
<name>A0A919IM65_9ACTN</name>
<organism evidence="1 2">
    <name type="scientific">Actinoplanes cyaneus</name>
    <dbReference type="NCBI Taxonomy" id="52696"/>
    <lineage>
        <taxon>Bacteria</taxon>
        <taxon>Bacillati</taxon>
        <taxon>Actinomycetota</taxon>
        <taxon>Actinomycetes</taxon>
        <taxon>Micromonosporales</taxon>
        <taxon>Micromonosporaceae</taxon>
        <taxon>Actinoplanes</taxon>
    </lineage>
</organism>
<keyword evidence="2" id="KW-1185">Reference proteome</keyword>